<feature type="transmembrane region" description="Helical" evidence="1">
    <location>
        <begin position="327"/>
        <end position="344"/>
    </location>
</feature>
<keyword evidence="1" id="KW-0472">Membrane</keyword>
<feature type="transmembrane region" description="Helical" evidence="1">
    <location>
        <begin position="21"/>
        <end position="41"/>
    </location>
</feature>
<feature type="transmembrane region" description="Helical" evidence="1">
    <location>
        <begin position="302"/>
        <end position="320"/>
    </location>
</feature>
<dbReference type="Proteomes" id="UP001207742">
    <property type="component" value="Unassembled WGS sequence"/>
</dbReference>
<evidence type="ECO:0000256" key="1">
    <source>
        <dbReference type="SAM" id="Phobius"/>
    </source>
</evidence>
<feature type="transmembrane region" description="Helical" evidence="1">
    <location>
        <begin position="144"/>
        <end position="165"/>
    </location>
</feature>
<keyword evidence="1" id="KW-1133">Transmembrane helix</keyword>
<reference evidence="2 3" key="1">
    <citation type="submission" date="2022-10" db="EMBL/GenBank/DDBJ databases">
        <title>Chitinophaga nivalis PC15 sp. nov., isolated from Pyeongchang county, South Korea.</title>
        <authorList>
            <person name="Trinh H.N."/>
        </authorList>
    </citation>
    <scope>NUCLEOTIDE SEQUENCE [LARGE SCALE GENOMIC DNA]</scope>
    <source>
        <strain evidence="2 3">PC14</strain>
    </source>
</reference>
<dbReference type="EMBL" id="JAPDNS010000001">
    <property type="protein sequence ID" value="MCW3484062.1"/>
    <property type="molecule type" value="Genomic_DNA"/>
</dbReference>
<feature type="transmembrane region" description="Helical" evidence="1">
    <location>
        <begin position="350"/>
        <end position="370"/>
    </location>
</feature>
<feature type="transmembrane region" description="Helical" evidence="1">
    <location>
        <begin position="114"/>
        <end position="138"/>
    </location>
</feature>
<feature type="transmembrane region" description="Helical" evidence="1">
    <location>
        <begin position="232"/>
        <end position="251"/>
    </location>
</feature>
<evidence type="ECO:0000313" key="3">
    <source>
        <dbReference type="Proteomes" id="UP001207742"/>
    </source>
</evidence>
<dbReference type="RefSeq" id="WP_264729581.1">
    <property type="nucleotide sequence ID" value="NZ_JAPDNR010000001.1"/>
</dbReference>
<keyword evidence="1" id="KW-0812">Transmembrane</keyword>
<sequence length="376" mass="43593">MKTPLTRILLRIFATGFYRAHAGLLLFAFVVVVSYGIFINTAGDVTREAANFYNVVVIRTFISNPVTMWLLFAGWILYTLKSWQYVSAQLRVAEHGFLFYSSTALPRLRQFRSWWCVQLVILLPAVMYGVAALIFGWIFHYYLLPLITILFLAALISGSALVYVWQVNRLQRGLVLTLPGSWHWRAGKPFFSLFLYHLFYKVKTGTLLTKTFSLFCLTSGLYGMFSDNRQDLRVTGMLVLTAVTAHAYLIYQEYRFEMTSLAFARSFPYSRHRLFGEAIVRYSVLLLPEMICLAGRVPPAAIGLFLLYAVSTLLCFRGWLYALGLRMNRYLPLLFFMYLLWSGLLLYHEFWLSICINGLLGYGLYYLSYYRFRELV</sequence>
<proteinExistence type="predicted"/>
<feature type="transmembrane region" description="Helical" evidence="1">
    <location>
        <begin position="61"/>
        <end position="80"/>
    </location>
</feature>
<evidence type="ECO:0008006" key="4">
    <source>
        <dbReference type="Google" id="ProtNLM"/>
    </source>
</evidence>
<protein>
    <recommendedName>
        <fullName evidence="4">ABC transporter permease</fullName>
    </recommendedName>
</protein>
<comment type="caution">
    <text evidence="2">The sequence shown here is derived from an EMBL/GenBank/DDBJ whole genome shotgun (WGS) entry which is preliminary data.</text>
</comment>
<name>A0ABT3IJD7_9BACT</name>
<accession>A0ABT3IJD7</accession>
<keyword evidence="3" id="KW-1185">Reference proteome</keyword>
<organism evidence="2 3">
    <name type="scientific">Chitinophaga nivalis</name>
    <dbReference type="NCBI Taxonomy" id="2991709"/>
    <lineage>
        <taxon>Bacteria</taxon>
        <taxon>Pseudomonadati</taxon>
        <taxon>Bacteroidota</taxon>
        <taxon>Chitinophagia</taxon>
        <taxon>Chitinophagales</taxon>
        <taxon>Chitinophagaceae</taxon>
        <taxon>Chitinophaga</taxon>
    </lineage>
</organism>
<gene>
    <name evidence="2" type="ORF">OL497_09170</name>
</gene>
<evidence type="ECO:0000313" key="2">
    <source>
        <dbReference type="EMBL" id="MCW3484062.1"/>
    </source>
</evidence>